<gene>
    <name evidence="5" type="ORF">BC349_13435</name>
</gene>
<sequence length="342" mass="38782">MLSAQVAIVILNWNGKKYLEKFLPSVMASGYADMEVVVADNASTDDSVAWLQEVYPAVRIIRLPVNYGFAKGYNEALKQVQSQYYVLLNSDVEVCPGWLDPMMKLMAADDTIGACQPKIRMYGNKSCFEYAGASGGWLDALGYPFARGRVFDYCETDEGQYDDITPVFWASGAALLVRAELYHRIGGLDEFFFAHQEEIDFCWRLQLAGYKVMVCPPSVVYHVGGGTLPKGNEWKVFLNFRNNLVMLAKNLPWSQLIWKIPVRFMLDAVSAWKSLLEGQGIYFKAIMEAHIGFVGWVLIRRKKSIFPVSRKGELHGWYHGSVVWQHFVKGRKHFSEIVGSKK</sequence>
<comment type="similarity">
    <text evidence="1">Belongs to the glycosyltransferase 2 family.</text>
</comment>
<keyword evidence="6" id="KW-1185">Reference proteome</keyword>
<reference evidence="5 6" key="1">
    <citation type="submission" date="2016-07" db="EMBL/GenBank/DDBJ databases">
        <title>Genome analysis of Flavihumibacter stibioxidans YS-17.</title>
        <authorList>
            <person name="Shi K."/>
            <person name="Han Y."/>
            <person name="Wang G."/>
        </authorList>
    </citation>
    <scope>NUCLEOTIDE SEQUENCE [LARGE SCALE GENOMIC DNA]</scope>
    <source>
        <strain evidence="5 6">YS-17</strain>
    </source>
</reference>
<keyword evidence="3 5" id="KW-0808">Transferase</keyword>
<accession>A0ABR7MAL3</accession>
<dbReference type="Pfam" id="PF00535">
    <property type="entry name" value="Glycos_transf_2"/>
    <property type="match status" value="1"/>
</dbReference>
<dbReference type="InterPro" id="IPR029044">
    <property type="entry name" value="Nucleotide-diphossugar_trans"/>
</dbReference>
<comment type="caution">
    <text evidence="5">The sequence shown here is derived from an EMBL/GenBank/DDBJ whole genome shotgun (WGS) entry which is preliminary data.</text>
</comment>
<evidence type="ECO:0000256" key="1">
    <source>
        <dbReference type="ARBA" id="ARBA00006739"/>
    </source>
</evidence>
<proteinExistence type="inferred from homology"/>
<evidence type="ECO:0000313" key="5">
    <source>
        <dbReference type="EMBL" id="MBC6492060.1"/>
    </source>
</evidence>
<evidence type="ECO:0000256" key="3">
    <source>
        <dbReference type="ARBA" id="ARBA00022679"/>
    </source>
</evidence>
<dbReference type="Proteomes" id="UP000765802">
    <property type="component" value="Unassembled WGS sequence"/>
</dbReference>
<organism evidence="5 6">
    <name type="scientific">Flavihumibacter stibioxidans</name>
    <dbReference type="NCBI Taxonomy" id="1834163"/>
    <lineage>
        <taxon>Bacteria</taxon>
        <taxon>Pseudomonadati</taxon>
        <taxon>Bacteroidota</taxon>
        <taxon>Chitinophagia</taxon>
        <taxon>Chitinophagales</taxon>
        <taxon>Chitinophagaceae</taxon>
        <taxon>Flavihumibacter</taxon>
    </lineage>
</organism>
<evidence type="ECO:0000313" key="6">
    <source>
        <dbReference type="Proteomes" id="UP000765802"/>
    </source>
</evidence>
<feature type="domain" description="Glycosyltransferase 2-like" evidence="4">
    <location>
        <begin position="8"/>
        <end position="117"/>
    </location>
</feature>
<dbReference type="EMBL" id="MBUA01000027">
    <property type="protein sequence ID" value="MBC6492060.1"/>
    <property type="molecule type" value="Genomic_DNA"/>
</dbReference>
<dbReference type="GO" id="GO:0016740">
    <property type="term" value="F:transferase activity"/>
    <property type="evidence" value="ECO:0007669"/>
    <property type="project" value="UniProtKB-KW"/>
</dbReference>
<evidence type="ECO:0000256" key="2">
    <source>
        <dbReference type="ARBA" id="ARBA00022676"/>
    </source>
</evidence>
<dbReference type="CDD" id="cd04186">
    <property type="entry name" value="GT_2_like_c"/>
    <property type="match status" value="1"/>
</dbReference>
<dbReference type="PANTHER" id="PTHR43179">
    <property type="entry name" value="RHAMNOSYLTRANSFERASE WBBL"/>
    <property type="match status" value="1"/>
</dbReference>
<dbReference type="SUPFAM" id="SSF53448">
    <property type="entry name" value="Nucleotide-diphospho-sugar transferases"/>
    <property type="match status" value="1"/>
</dbReference>
<dbReference type="InterPro" id="IPR001173">
    <property type="entry name" value="Glyco_trans_2-like"/>
</dbReference>
<dbReference type="Gene3D" id="3.90.550.10">
    <property type="entry name" value="Spore Coat Polysaccharide Biosynthesis Protein SpsA, Chain A"/>
    <property type="match status" value="1"/>
</dbReference>
<dbReference type="PANTHER" id="PTHR43179:SF12">
    <property type="entry name" value="GALACTOFURANOSYLTRANSFERASE GLFT2"/>
    <property type="match status" value="1"/>
</dbReference>
<keyword evidence="2" id="KW-0328">Glycosyltransferase</keyword>
<protein>
    <submittedName>
        <fullName evidence="5">Glycosyl transferase family 2</fullName>
    </submittedName>
</protein>
<evidence type="ECO:0000259" key="4">
    <source>
        <dbReference type="Pfam" id="PF00535"/>
    </source>
</evidence>
<name>A0ABR7MAL3_9BACT</name>